<dbReference type="Pfam" id="PF21209">
    <property type="entry name" value="Bac_rhamnosid-like_N"/>
    <property type="match status" value="1"/>
</dbReference>
<evidence type="ECO:0000313" key="4">
    <source>
        <dbReference type="EMBL" id="QJD84700.1"/>
    </source>
</evidence>
<dbReference type="Gene3D" id="2.60.420.10">
    <property type="entry name" value="Maltose phosphorylase, domain 3"/>
    <property type="match status" value="1"/>
</dbReference>
<dbReference type="GO" id="GO:0005975">
    <property type="term" value="P:carbohydrate metabolic process"/>
    <property type="evidence" value="ECO:0007669"/>
    <property type="project" value="InterPro"/>
</dbReference>
<evidence type="ECO:0000313" key="5">
    <source>
        <dbReference type="Proteomes" id="UP000502248"/>
    </source>
</evidence>
<proteinExistence type="predicted"/>
<name>A0A7Z2VKL6_9BACL</name>
<dbReference type="Gene3D" id="2.60.120.260">
    <property type="entry name" value="Galactose-binding domain-like"/>
    <property type="match status" value="2"/>
</dbReference>
<dbReference type="KEGG" id="cheb:HH215_16925"/>
<dbReference type="PANTHER" id="PTHR34987">
    <property type="entry name" value="C, PUTATIVE (AFU_ORTHOLOGUE AFUA_3G02880)-RELATED"/>
    <property type="match status" value="1"/>
</dbReference>
<feature type="domain" description="Alpha-rhamnosidase-like N-terminal" evidence="3">
    <location>
        <begin position="48"/>
        <end position="241"/>
    </location>
</feature>
<feature type="domain" description="Alpha-L-rhamnosidase C-terminal" evidence="2">
    <location>
        <begin position="600"/>
        <end position="636"/>
    </location>
</feature>
<dbReference type="Proteomes" id="UP000502248">
    <property type="component" value="Chromosome"/>
</dbReference>
<dbReference type="EMBL" id="CP051680">
    <property type="protein sequence ID" value="QJD84700.1"/>
    <property type="molecule type" value="Genomic_DNA"/>
</dbReference>
<dbReference type="PANTHER" id="PTHR34987:SF6">
    <property type="entry name" value="ALPHA-L-RHAMNOSIDASE SIX-HAIRPIN GLYCOSIDASE DOMAIN-CONTAINING PROTEIN"/>
    <property type="match status" value="1"/>
</dbReference>
<feature type="domain" description="Alpha-L-rhamnosidase six-hairpin glycosidase" evidence="1">
    <location>
        <begin position="265"/>
        <end position="596"/>
    </location>
</feature>
<dbReference type="InterPro" id="IPR012341">
    <property type="entry name" value="6hp_glycosidase-like_sf"/>
</dbReference>
<dbReference type="AlphaFoldDB" id="A0A7Z2VKL6"/>
<reference evidence="4 5" key="1">
    <citation type="submission" date="2020-04" db="EMBL/GenBank/DDBJ databases">
        <title>Genome sequencing of novel species.</title>
        <authorList>
            <person name="Heo J."/>
            <person name="Kim S.-J."/>
            <person name="Kim J.-S."/>
            <person name="Hong S.-B."/>
            <person name="Kwon S.-W."/>
        </authorList>
    </citation>
    <scope>NUCLEOTIDE SEQUENCE [LARGE SCALE GENOMIC DNA]</scope>
    <source>
        <strain evidence="4 5">MFER-1</strain>
    </source>
</reference>
<keyword evidence="5" id="KW-1185">Reference proteome</keyword>
<organism evidence="4 5">
    <name type="scientific">Cohnella herbarum</name>
    <dbReference type="NCBI Taxonomy" id="2728023"/>
    <lineage>
        <taxon>Bacteria</taxon>
        <taxon>Bacillati</taxon>
        <taxon>Bacillota</taxon>
        <taxon>Bacilli</taxon>
        <taxon>Bacillales</taxon>
        <taxon>Paenibacillaceae</taxon>
        <taxon>Cohnella</taxon>
    </lineage>
</organism>
<gene>
    <name evidence="4" type="ORF">HH215_16925</name>
</gene>
<dbReference type="InterPro" id="IPR035396">
    <property type="entry name" value="Bac_rhamnosid6H"/>
</dbReference>
<accession>A0A7Z2VKL6</accession>
<dbReference type="InterPro" id="IPR048932">
    <property type="entry name" value="Rhamnosid-like_N_bacteroidetes"/>
</dbReference>
<dbReference type="InterPro" id="IPR035398">
    <property type="entry name" value="Bac_rhamnosid_C"/>
</dbReference>
<dbReference type="Pfam" id="PF17389">
    <property type="entry name" value="Bac_rhamnosid6H"/>
    <property type="match status" value="1"/>
</dbReference>
<evidence type="ECO:0000259" key="2">
    <source>
        <dbReference type="Pfam" id="PF17390"/>
    </source>
</evidence>
<dbReference type="InterPro" id="IPR008928">
    <property type="entry name" value="6-hairpin_glycosidase_sf"/>
</dbReference>
<evidence type="ECO:0000259" key="3">
    <source>
        <dbReference type="Pfam" id="PF21209"/>
    </source>
</evidence>
<dbReference type="SUPFAM" id="SSF48208">
    <property type="entry name" value="Six-hairpin glycosidases"/>
    <property type="match status" value="1"/>
</dbReference>
<sequence length="694" mass="80260">MNQQQKASWIWYPGDYEHWLHRKVSVLRQFRGYISPPYWRLDSAYSNVAFRKKFNLQEQEVLTLAVQGSFVVLMDDDMIPVSYEKKPITSIVIPPGEHVIKIMAYTDEAVPAIYAYGQTVGGTDSSWEVTCHDGDWKPAACWAFQDIHQPPGEFPFAYETVEPVSVKRYGDKTVVDFGRETFGYVTFTGMIGTGKVILYYGESLEEALAGEEAETFDELEVDCVTPTDYRTQVTRAFRYIQLQLEPGLSYKHILHEYEYLPIVRRGAFRCSDDGLNRIWEISAQTIHMNTREFLYDGMKRDRWVWSGDANLGALINNYIFFDADVVKRTIVALRGKDPVTRHINTIMDFTFHWFHTLDDYYMYTGDLDFVQACYPKLLTLIEFCLGRRNAEGMMEGLSGDWVFIDWADMEREGEVCAEQILFCHCLDISSKFAGLMGDAEHERKFAELATRLREKIFELFWNEDKGGLMHGRWNGEIIERLLKYPNMFALRFGYLSPEQQDIVRRRVLLDDTVQKIKTPFMRFFEMEALCEIGEQHYVLQEMKRYWGGMLDLGATSFWEEFDPGLPANEQYDMYGGKFRKSLCHAWGAAPIYLLGKYYLGVRPEAPGYARYCVEPKLGELEWISGEVPTPHGEVSVYMDASSIRVTTARSGIGRLRFNSKTLPRASHGELRQVAEDEYELCLTLPDHAYTISLT</sequence>
<evidence type="ECO:0000259" key="1">
    <source>
        <dbReference type="Pfam" id="PF17389"/>
    </source>
</evidence>
<protein>
    <submittedName>
        <fullName evidence="4">Alpha-rhamnosidase</fullName>
    </submittedName>
</protein>
<dbReference type="Pfam" id="PF17390">
    <property type="entry name" value="Bac_rhamnosid_C"/>
    <property type="match status" value="1"/>
</dbReference>
<dbReference type="Gene3D" id="1.50.10.10">
    <property type="match status" value="1"/>
</dbReference>
<dbReference type="RefSeq" id="WP_169280981.1">
    <property type="nucleotide sequence ID" value="NZ_CP051680.1"/>
</dbReference>